<keyword evidence="1" id="KW-0812">Transmembrane</keyword>
<protein>
    <submittedName>
        <fullName evidence="2">Uncharacterized protein</fullName>
    </submittedName>
</protein>
<evidence type="ECO:0000313" key="2">
    <source>
        <dbReference type="EMBL" id="MBX27379.1"/>
    </source>
</evidence>
<dbReference type="AlphaFoldDB" id="A0A2P2MAY1"/>
<dbReference type="EMBL" id="GGEC01046895">
    <property type="protein sequence ID" value="MBX27379.1"/>
    <property type="molecule type" value="Transcribed_RNA"/>
</dbReference>
<feature type="transmembrane region" description="Helical" evidence="1">
    <location>
        <begin position="14"/>
        <end position="38"/>
    </location>
</feature>
<keyword evidence="1" id="KW-1133">Transmembrane helix</keyword>
<name>A0A2P2MAY1_RHIMU</name>
<proteinExistence type="predicted"/>
<feature type="transmembrane region" description="Helical" evidence="1">
    <location>
        <begin position="50"/>
        <end position="70"/>
    </location>
</feature>
<organism evidence="2">
    <name type="scientific">Rhizophora mucronata</name>
    <name type="common">Asiatic mangrove</name>
    <dbReference type="NCBI Taxonomy" id="61149"/>
    <lineage>
        <taxon>Eukaryota</taxon>
        <taxon>Viridiplantae</taxon>
        <taxon>Streptophyta</taxon>
        <taxon>Embryophyta</taxon>
        <taxon>Tracheophyta</taxon>
        <taxon>Spermatophyta</taxon>
        <taxon>Magnoliopsida</taxon>
        <taxon>eudicotyledons</taxon>
        <taxon>Gunneridae</taxon>
        <taxon>Pentapetalae</taxon>
        <taxon>rosids</taxon>
        <taxon>fabids</taxon>
        <taxon>Malpighiales</taxon>
        <taxon>Rhizophoraceae</taxon>
        <taxon>Rhizophora</taxon>
    </lineage>
</organism>
<reference evidence="2" key="1">
    <citation type="submission" date="2018-02" db="EMBL/GenBank/DDBJ databases">
        <title>Rhizophora mucronata_Transcriptome.</title>
        <authorList>
            <person name="Meera S.P."/>
            <person name="Sreeshan A."/>
            <person name="Augustine A."/>
        </authorList>
    </citation>
    <scope>NUCLEOTIDE SEQUENCE</scope>
    <source>
        <tissue evidence="2">Leaf</tissue>
    </source>
</reference>
<keyword evidence="1" id="KW-0472">Membrane</keyword>
<accession>A0A2P2MAY1</accession>
<sequence length="109" mass="12789">MCQNFAIISSLRMLVPWLILCDLILISRSVLNVFIRIYSLYIINLLKILLNCYLWLCVIIVDCLLVVFQMDNFYTGKFLLPMMPGKHLSLVTLDIAYSYNYDDVWLSLQ</sequence>
<evidence type="ECO:0000256" key="1">
    <source>
        <dbReference type="SAM" id="Phobius"/>
    </source>
</evidence>